<dbReference type="EMBL" id="JARRAG010000001">
    <property type="protein sequence ID" value="MDG3003661.1"/>
    <property type="molecule type" value="Genomic_DNA"/>
</dbReference>
<dbReference type="Proteomes" id="UP001216907">
    <property type="component" value="Unassembled WGS sequence"/>
</dbReference>
<accession>A0ABT6F7W0</accession>
<dbReference type="Pfam" id="PF00850">
    <property type="entry name" value="Hist_deacetyl"/>
    <property type="match status" value="1"/>
</dbReference>
<comment type="caution">
    <text evidence="4">The sequence shown here is derived from an EMBL/GenBank/DDBJ whole genome shotgun (WGS) entry which is preliminary data.</text>
</comment>
<gene>
    <name evidence="4" type="ORF">PZE19_07765</name>
</gene>
<keyword evidence="5" id="KW-1185">Reference proteome</keyword>
<dbReference type="CDD" id="cd09993">
    <property type="entry name" value="HDAC_classIV"/>
    <property type="match status" value="1"/>
</dbReference>
<dbReference type="RefSeq" id="WP_277860011.1">
    <property type="nucleotide sequence ID" value="NZ_JARRAG010000001.1"/>
</dbReference>
<dbReference type="InterPro" id="IPR023801">
    <property type="entry name" value="His_deacetylse_dom"/>
</dbReference>
<organism evidence="4 5">
    <name type="scientific">Paludisphaera mucosa</name>
    <dbReference type="NCBI Taxonomy" id="3030827"/>
    <lineage>
        <taxon>Bacteria</taxon>
        <taxon>Pseudomonadati</taxon>
        <taxon>Planctomycetota</taxon>
        <taxon>Planctomycetia</taxon>
        <taxon>Isosphaerales</taxon>
        <taxon>Isosphaeraceae</taxon>
        <taxon>Paludisphaera</taxon>
    </lineage>
</organism>
<protein>
    <submittedName>
        <fullName evidence="4">Histone deacetylase</fullName>
    </submittedName>
</protein>
<evidence type="ECO:0000313" key="4">
    <source>
        <dbReference type="EMBL" id="MDG3003661.1"/>
    </source>
</evidence>
<dbReference type="PANTHER" id="PTHR10625">
    <property type="entry name" value="HISTONE DEACETYLASE HDAC1-RELATED"/>
    <property type="match status" value="1"/>
</dbReference>
<name>A0ABT6F7W0_9BACT</name>
<feature type="domain" description="Histone deacetylase" evidence="3">
    <location>
        <begin position="18"/>
        <end position="292"/>
    </location>
</feature>
<dbReference type="PANTHER" id="PTHR10625:SF19">
    <property type="entry name" value="HISTONE DEACETYLASE 12"/>
    <property type="match status" value="1"/>
</dbReference>
<proteinExistence type="inferred from homology"/>
<dbReference type="InterPro" id="IPR044150">
    <property type="entry name" value="HDAC_classIV"/>
</dbReference>
<dbReference type="Gene3D" id="3.40.800.20">
    <property type="entry name" value="Histone deacetylase domain"/>
    <property type="match status" value="1"/>
</dbReference>
<dbReference type="InterPro" id="IPR023696">
    <property type="entry name" value="Ureohydrolase_dom_sf"/>
</dbReference>
<dbReference type="InterPro" id="IPR037138">
    <property type="entry name" value="His_deacetylse_dom_sf"/>
</dbReference>
<keyword evidence="2" id="KW-0378">Hydrolase</keyword>
<evidence type="ECO:0000313" key="5">
    <source>
        <dbReference type="Proteomes" id="UP001216907"/>
    </source>
</evidence>
<evidence type="ECO:0000259" key="3">
    <source>
        <dbReference type="Pfam" id="PF00850"/>
    </source>
</evidence>
<evidence type="ECO:0000256" key="2">
    <source>
        <dbReference type="ARBA" id="ARBA00022801"/>
    </source>
</evidence>
<sequence length="319" mass="34303">MDVFYTDQFVLPLPATHSFPAAKYALLRRRLIDDGIIPPEWLRVPDRATPEEIVRVHDPAYLARVVEGRLSEREVRELGLPWSPELVERSLRSCGATVAAARSVLAEVSRCDARPDGLCVAMNLAGGTHHAFRDHGAGYCVFNDAAVAARAMQAEGRCRKIVVIDCDVHQGDGTAAIFADDPDVYTFSIHGARNYPLRKQRSRLDVGLDDGTGDEAYLAALEPALGTAIEESEAELAIYLAGSDPFAGDRLGRMKLSREGLAARDRMVFEACREAGLPVATAMAGGYARDVNDTVAIQAETVRIAAGLSAGRSPGLTAG</sequence>
<dbReference type="PRINTS" id="PR01270">
    <property type="entry name" value="HDASUPER"/>
</dbReference>
<reference evidence="4 5" key="1">
    <citation type="submission" date="2023-03" db="EMBL/GenBank/DDBJ databases">
        <title>Paludisphaera mucosa sp. nov. a novel planctomycete from northern fen.</title>
        <authorList>
            <person name="Ivanova A."/>
        </authorList>
    </citation>
    <scope>NUCLEOTIDE SEQUENCE [LARGE SCALE GENOMIC DNA]</scope>
    <source>
        <strain evidence="4 5">Pla2</strain>
    </source>
</reference>
<comment type="similarity">
    <text evidence="1">Belongs to the histone deacetylase family.</text>
</comment>
<dbReference type="InterPro" id="IPR000286">
    <property type="entry name" value="HDACs"/>
</dbReference>
<dbReference type="SUPFAM" id="SSF52768">
    <property type="entry name" value="Arginase/deacetylase"/>
    <property type="match status" value="1"/>
</dbReference>
<evidence type="ECO:0000256" key="1">
    <source>
        <dbReference type="ARBA" id="ARBA00005947"/>
    </source>
</evidence>